<dbReference type="CDD" id="cd06135">
    <property type="entry name" value="Orn"/>
    <property type="match status" value="1"/>
</dbReference>
<evidence type="ECO:0000256" key="2">
    <source>
        <dbReference type="ARBA" id="ARBA00022722"/>
    </source>
</evidence>
<dbReference type="GO" id="GO:0000175">
    <property type="term" value="F:3'-5'-RNA exonuclease activity"/>
    <property type="evidence" value="ECO:0007669"/>
    <property type="project" value="InterPro"/>
</dbReference>
<evidence type="ECO:0000256" key="3">
    <source>
        <dbReference type="ARBA" id="ARBA00022801"/>
    </source>
</evidence>
<dbReference type="InterPro" id="IPR012337">
    <property type="entry name" value="RNaseH-like_sf"/>
</dbReference>
<comment type="similarity">
    <text evidence="1">Belongs to the oligoribonuclease family.</text>
</comment>
<proteinExistence type="inferred from homology"/>
<evidence type="ECO:0000313" key="8">
    <source>
        <dbReference type="Proteomes" id="UP000292052"/>
    </source>
</evidence>
<dbReference type="NCBIfam" id="NF003765">
    <property type="entry name" value="PRK05359.1"/>
    <property type="match status" value="1"/>
</dbReference>
<dbReference type="SUPFAM" id="SSF53098">
    <property type="entry name" value="Ribonuclease H-like"/>
    <property type="match status" value="1"/>
</dbReference>
<evidence type="ECO:0000313" key="7">
    <source>
        <dbReference type="EMBL" id="RZB39463.1"/>
    </source>
</evidence>
<protein>
    <recommendedName>
        <fullName evidence="5">Probable oligoribonuclease</fullName>
    </recommendedName>
</protein>
<gene>
    <name evidence="7" type="ORF">BDFB_003693</name>
</gene>
<keyword evidence="3" id="KW-0378">Hydrolase</keyword>
<dbReference type="PANTHER" id="PTHR11046:SF0">
    <property type="entry name" value="OLIGORIBONUCLEASE, MITOCHONDRIAL"/>
    <property type="match status" value="1"/>
</dbReference>
<accession>A0A482V8A7</accession>
<dbReference type="FunFam" id="3.30.420.10:FF:000003">
    <property type="entry name" value="Oligoribonuclease"/>
    <property type="match status" value="1"/>
</dbReference>
<dbReference type="HAMAP" id="MF_00045">
    <property type="entry name" value="Oligoribonuclease"/>
    <property type="match status" value="1"/>
</dbReference>
<dbReference type="GO" id="GO:0005739">
    <property type="term" value="C:mitochondrion"/>
    <property type="evidence" value="ECO:0007669"/>
    <property type="project" value="TreeGrafter"/>
</dbReference>
<evidence type="ECO:0000256" key="1">
    <source>
        <dbReference type="ARBA" id="ARBA00009921"/>
    </source>
</evidence>
<keyword evidence="8" id="KW-1185">Reference proteome</keyword>
<dbReference type="PANTHER" id="PTHR11046">
    <property type="entry name" value="OLIGORIBONUCLEASE, MITOCHONDRIAL"/>
    <property type="match status" value="1"/>
</dbReference>
<dbReference type="EMBL" id="QDEB01127981">
    <property type="protein sequence ID" value="RZB39463.1"/>
    <property type="molecule type" value="Genomic_DNA"/>
</dbReference>
<dbReference type="InterPro" id="IPR013520">
    <property type="entry name" value="Ribonucl_H"/>
</dbReference>
<dbReference type="OrthoDB" id="270189at2759"/>
<keyword evidence="2" id="KW-0540">Nuclease</keyword>
<dbReference type="Pfam" id="PF00929">
    <property type="entry name" value="RNase_T"/>
    <property type="match status" value="1"/>
</dbReference>
<comment type="caution">
    <text evidence="7">The sequence shown here is derived from an EMBL/GenBank/DDBJ whole genome shotgun (WGS) entry which is preliminary data.</text>
</comment>
<feature type="domain" description="Exonuclease" evidence="6">
    <location>
        <begin position="58"/>
        <end position="232"/>
    </location>
</feature>
<dbReference type="SMART" id="SM00479">
    <property type="entry name" value="EXOIII"/>
    <property type="match status" value="1"/>
</dbReference>
<evidence type="ECO:0000256" key="5">
    <source>
        <dbReference type="ARBA" id="ARBA00072681"/>
    </source>
</evidence>
<dbReference type="STRING" id="1661398.A0A482V8A7"/>
<evidence type="ECO:0000259" key="6">
    <source>
        <dbReference type="SMART" id="SM00479"/>
    </source>
</evidence>
<dbReference type="Proteomes" id="UP000292052">
    <property type="component" value="Unassembled WGS sequence"/>
</dbReference>
<reference evidence="7 8" key="1">
    <citation type="submission" date="2017-03" db="EMBL/GenBank/DDBJ databases">
        <title>Genome of the blue death feigning beetle - Asbolus verrucosus.</title>
        <authorList>
            <person name="Rider S.D."/>
        </authorList>
    </citation>
    <scope>NUCLEOTIDE SEQUENCE [LARGE SCALE GENOMIC DNA]</scope>
    <source>
        <strain evidence="7">Butters</strain>
        <tissue evidence="7">Head and leg muscle</tissue>
    </source>
</reference>
<keyword evidence="4" id="KW-0269">Exonuclease</keyword>
<evidence type="ECO:0000256" key="4">
    <source>
        <dbReference type="ARBA" id="ARBA00022839"/>
    </source>
</evidence>
<dbReference type="AlphaFoldDB" id="A0A482V8A7"/>
<name>A0A482V8A7_ASBVE</name>
<dbReference type="InterPro" id="IPR022894">
    <property type="entry name" value="Oligoribonuclease"/>
</dbReference>
<dbReference type="GO" id="GO:0003676">
    <property type="term" value="F:nucleic acid binding"/>
    <property type="evidence" value="ECO:0007669"/>
    <property type="project" value="InterPro"/>
</dbReference>
<dbReference type="Gene3D" id="3.30.420.10">
    <property type="entry name" value="Ribonuclease H-like superfamily/Ribonuclease H"/>
    <property type="match status" value="1"/>
</dbReference>
<organism evidence="7 8">
    <name type="scientific">Asbolus verrucosus</name>
    <name type="common">Desert ironclad beetle</name>
    <dbReference type="NCBI Taxonomy" id="1661398"/>
    <lineage>
        <taxon>Eukaryota</taxon>
        <taxon>Metazoa</taxon>
        <taxon>Ecdysozoa</taxon>
        <taxon>Arthropoda</taxon>
        <taxon>Hexapoda</taxon>
        <taxon>Insecta</taxon>
        <taxon>Pterygota</taxon>
        <taxon>Neoptera</taxon>
        <taxon>Endopterygota</taxon>
        <taxon>Coleoptera</taxon>
        <taxon>Polyphaga</taxon>
        <taxon>Cucujiformia</taxon>
        <taxon>Tenebrionidae</taxon>
        <taxon>Pimeliinae</taxon>
        <taxon>Asbolus</taxon>
    </lineage>
</organism>
<sequence length="234" mass="27219">MLRNVVNNVKRGLKGSKSSMGEHSVEIRKLFTSLFILAQISNYCSGNKTQNFDLEVNRMVWVDMEMTGLDIQTDKIMEVACIVTDSNLNIIAEGPNIVIHHPRNVLDNMSEWCKKQHAKTGLTEACLNSNVTLNEAENKLMAFVTKYVTENVSPLAGNSVYMDRLFLRKYMPRLDEYLHYRIIDVSTIKELCRRWNPNLYRDIPKKEFSHRALADIRESIDELKYYKNTFFKIE</sequence>
<dbReference type="InterPro" id="IPR036397">
    <property type="entry name" value="RNaseH_sf"/>
</dbReference>